<reference evidence="10" key="1">
    <citation type="submission" date="2021-01" db="EMBL/GenBank/DDBJ databases">
        <authorList>
            <person name="Kaushik A."/>
        </authorList>
    </citation>
    <scope>NUCLEOTIDE SEQUENCE</scope>
    <source>
        <strain evidence="10">AG1-1B</strain>
    </source>
</reference>
<organism evidence="10 11">
    <name type="scientific">Rhizoctonia solani</name>
    <dbReference type="NCBI Taxonomy" id="456999"/>
    <lineage>
        <taxon>Eukaryota</taxon>
        <taxon>Fungi</taxon>
        <taxon>Dikarya</taxon>
        <taxon>Basidiomycota</taxon>
        <taxon>Agaricomycotina</taxon>
        <taxon>Agaricomycetes</taxon>
        <taxon>Cantharellales</taxon>
        <taxon>Ceratobasidiaceae</taxon>
        <taxon>Rhizoctonia</taxon>
    </lineage>
</organism>
<dbReference type="Proteomes" id="UP000663826">
    <property type="component" value="Unassembled WGS sequence"/>
</dbReference>
<feature type="transmembrane region" description="Helical" evidence="8">
    <location>
        <begin position="249"/>
        <end position="267"/>
    </location>
</feature>
<keyword evidence="6 8" id="KW-0472">Membrane</keyword>
<feature type="transmembrane region" description="Helical" evidence="8">
    <location>
        <begin position="155"/>
        <end position="174"/>
    </location>
</feature>
<evidence type="ECO:0000256" key="8">
    <source>
        <dbReference type="SAM" id="Phobius"/>
    </source>
</evidence>
<dbReference type="EMBL" id="CAJMWQ010000955">
    <property type="protein sequence ID" value="CAE6405452.1"/>
    <property type="molecule type" value="Genomic_DNA"/>
</dbReference>
<dbReference type="GO" id="GO:0000329">
    <property type="term" value="C:fungal-type vacuole membrane"/>
    <property type="evidence" value="ECO:0007669"/>
    <property type="project" value="TreeGrafter"/>
</dbReference>
<feature type="domain" description="Major facilitator superfamily (MFS) profile" evidence="9">
    <location>
        <begin position="599"/>
        <end position="788"/>
    </location>
</feature>
<feature type="transmembrane region" description="Helical" evidence="8">
    <location>
        <begin position="597"/>
        <end position="620"/>
    </location>
</feature>
<dbReference type="InterPro" id="IPR005829">
    <property type="entry name" value="Sugar_transporter_CS"/>
</dbReference>
<feature type="transmembrane region" description="Helical" evidence="8">
    <location>
        <begin position="632"/>
        <end position="653"/>
    </location>
</feature>
<feature type="transmembrane region" description="Helical" evidence="8">
    <location>
        <begin position="223"/>
        <end position="243"/>
    </location>
</feature>
<dbReference type="InterPro" id="IPR045035">
    <property type="entry name" value="YSL-like"/>
</dbReference>
<keyword evidence="3" id="KW-0813">Transport</keyword>
<protein>
    <recommendedName>
        <fullName evidence="9">Major facilitator superfamily (MFS) profile domain-containing protein</fullName>
    </recommendedName>
</protein>
<dbReference type="InterPro" id="IPR004813">
    <property type="entry name" value="OPT"/>
</dbReference>
<feature type="transmembrane region" description="Helical" evidence="8">
    <location>
        <begin position="73"/>
        <end position="91"/>
    </location>
</feature>
<feature type="non-terminal residue" evidence="10">
    <location>
        <position position="1"/>
    </location>
</feature>
<dbReference type="InterPro" id="IPR011701">
    <property type="entry name" value="MFS"/>
</dbReference>
<dbReference type="Pfam" id="PF07690">
    <property type="entry name" value="MFS_1"/>
    <property type="match status" value="1"/>
</dbReference>
<feature type="transmembrane region" description="Helical" evidence="8">
    <location>
        <begin position="690"/>
        <end position="712"/>
    </location>
</feature>
<feature type="transmembrane region" description="Helical" evidence="8">
    <location>
        <begin position="33"/>
        <end position="53"/>
    </location>
</feature>
<dbReference type="PANTHER" id="PTHR31645">
    <property type="entry name" value="OLIGOPEPTIDE TRANSPORTER YGL114W-RELATED"/>
    <property type="match status" value="1"/>
</dbReference>
<evidence type="ECO:0000313" key="11">
    <source>
        <dbReference type="Proteomes" id="UP000663826"/>
    </source>
</evidence>
<dbReference type="GO" id="GO:0035673">
    <property type="term" value="F:oligopeptide transmembrane transporter activity"/>
    <property type="evidence" value="ECO:0007669"/>
    <property type="project" value="InterPro"/>
</dbReference>
<dbReference type="NCBIfam" id="TIGR00728">
    <property type="entry name" value="OPT_sfam"/>
    <property type="match status" value="1"/>
</dbReference>
<feature type="transmembrane region" description="Helical" evidence="8">
    <location>
        <begin position="440"/>
        <end position="467"/>
    </location>
</feature>
<evidence type="ECO:0000256" key="6">
    <source>
        <dbReference type="ARBA" id="ARBA00023136"/>
    </source>
</evidence>
<evidence type="ECO:0000259" key="9">
    <source>
        <dbReference type="PROSITE" id="PS50850"/>
    </source>
</evidence>
<dbReference type="Gene3D" id="1.20.1720.10">
    <property type="entry name" value="Multidrug resistance protein D"/>
    <property type="match status" value="1"/>
</dbReference>
<feature type="transmembrane region" description="Helical" evidence="8">
    <location>
        <begin position="409"/>
        <end position="428"/>
    </location>
</feature>
<feature type="region of interest" description="Disordered" evidence="7">
    <location>
        <begin position="517"/>
        <end position="552"/>
    </location>
</feature>
<gene>
    <name evidence="10" type="ORF">RDB_LOCUS33651</name>
</gene>
<name>A0A8H3A421_9AGAM</name>
<evidence type="ECO:0000256" key="2">
    <source>
        <dbReference type="ARBA" id="ARBA00008807"/>
    </source>
</evidence>
<keyword evidence="5 8" id="KW-1133">Transmembrane helix</keyword>
<feature type="compositionally biased region" description="Polar residues" evidence="7">
    <location>
        <begin position="517"/>
        <end position="530"/>
    </location>
</feature>
<dbReference type="Pfam" id="PF03169">
    <property type="entry name" value="OPT"/>
    <property type="match status" value="1"/>
</dbReference>
<comment type="caution">
    <text evidence="10">The sequence shown here is derived from an EMBL/GenBank/DDBJ whole genome shotgun (WGS) entry which is preliminary data.</text>
</comment>
<dbReference type="PANTHER" id="PTHR31645:SF3">
    <property type="entry name" value="OLIGOPEPTIDE TRANSPORTER"/>
    <property type="match status" value="1"/>
</dbReference>
<proteinExistence type="inferred from homology"/>
<comment type="subcellular location">
    <subcellularLocation>
        <location evidence="1">Membrane</location>
        <topology evidence="1">Multi-pass membrane protein</topology>
    </subcellularLocation>
</comment>
<evidence type="ECO:0000256" key="7">
    <source>
        <dbReference type="SAM" id="MobiDB-lite"/>
    </source>
</evidence>
<dbReference type="PROSITE" id="PS50850">
    <property type="entry name" value="MFS"/>
    <property type="match status" value="1"/>
</dbReference>
<evidence type="ECO:0000256" key="3">
    <source>
        <dbReference type="ARBA" id="ARBA00022448"/>
    </source>
</evidence>
<dbReference type="InterPro" id="IPR036259">
    <property type="entry name" value="MFS_trans_sf"/>
</dbReference>
<dbReference type="AlphaFoldDB" id="A0A8H3A421"/>
<evidence type="ECO:0000256" key="5">
    <source>
        <dbReference type="ARBA" id="ARBA00022989"/>
    </source>
</evidence>
<sequence>TPTATAFTIRALHAGRTGAEAARKKSIGLASSFGIAFCFKVAAGYLPGVIWDWHIGWTFYRLGWTNMIELDNFGWWPEFTPAFFGAGMLSGMNASWSFFGGFVLAWGIIAPSLIATGGAVGRQRSPDEFPEVWSYQAMSFKTLEDYIHSPSPRYWLLWPGVLIMLIYSFAEMFMSSRAAFKSFGKLGPAIVNSIRRFRVRGDPNTIHHEDDNDPTRPEDRVPAWAWGSGLVLSLIMSCALLATQFSLNVGEVILALVLGFIFSFIGVQSSGYTDINPVSTVAKASQLIFGGVTKGTGAGLKPAQEINLVAGIIAAGSAAQACDMTGDLKTGHLLRAKPKNQFVAQVTGSIVSVFLGVGLFVLFTKASPCILYPPEDGICSYGAPSVAAWQAVATAVTADKLPIPPSSGYTAIGLSVTAVVTVVVKHLWIPRKYWDYVPNWNAIGLAFVVPQTYYGTAMAAGATFNYLWERRNPRNFDMYMFPISAGMLAGEGLGGVLLALLSVAGVGADGEKYGTSVGCTNSQRSRTMADSSSVSRTSSEHTRQASTVGPSADLVQVEKAETHHAGLGQEPVKGEQSWEVFLDSTDDPKHRKTVRKWLIVFVLSTSSTCVTCASSVAAMARPGVQKEFGVSSPVAILGISLFVEGLGIGPLLLGPLSEFFGRRHIYWVSFLFFVLLNFPVAFAPNIVVYLVFRFLTGFSGAAFLSVAGGSVADLFANDKVASPMALYTISPFIGPVLGPAFSGFINQHTSWRWTFYTMIIWATVQLVELYLFVPETYEPVLRVKKARK</sequence>
<dbReference type="SUPFAM" id="SSF103473">
    <property type="entry name" value="MFS general substrate transporter"/>
    <property type="match status" value="1"/>
</dbReference>
<feature type="transmembrane region" description="Helical" evidence="8">
    <location>
        <begin position="753"/>
        <end position="773"/>
    </location>
</feature>
<evidence type="ECO:0000256" key="4">
    <source>
        <dbReference type="ARBA" id="ARBA00022692"/>
    </source>
</evidence>
<evidence type="ECO:0000256" key="1">
    <source>
        <dbReference type="ARBA" id="ARBA00004141"/>
    </source>
</evidence>
<comment type="similarity">
    <text evidence="2">Belongs to the oligopeptide OPT transporter family.</text>
</comment>
<dbReference type="InterPro" id="IPR020846">
    <property type="entry name" value="MFS_dom"/>
</dbReference>
<accession>A0A8H3A421</accession>
<feature type="transmembrane region" description="Helical" evidence="8">
    <location>
        <begin position="342"/>
        <end position="363"/>
    </location>
</feature>
<feature type="transmembrane region" description="Helical" evidence="8">
    <location>
        <begin position="724"/>
        <end position="741"/>
    </location>
</feature>
<feature type="transmembrane region" description="Helical" evidence="8">
    <location>
        <begin position="98"/>
        <end position="120"/>
    </location>
</feature>
<dbReference type="PROSITE" id="PS00216">
    <property type="entry name" value="SUGAR_TRANSPORT_1"/>
    <property type="match status" value="1"/>
</dbReference>
<keyword evidence="4 8" id="KW-0812">Transmembrane</keyword>
<feature type="transmembrane region" description="Helical" evidence="8">
    <location>
        <begin position="665"/>
        <end position="684"/>
    </location>
</feature>
<feature type="transmembrane region" description="Helical" evidence="8">
    <location>
        <begin position="479"/>
        <end position="503"/>
    </location>
</feature>
<evidence type="ECO:0000313" key="10">
    <source>
        <dbReference type="EMBL" id="CAE6405452.1"/>
    </source>
</evidence>